<keyword evidence="3" id="KW-0560">Oxidoreductase</keyword>
<dbReference type="PANTHER" id="PTHR47178:SF6">
    <property type="entry name" value="FAD-BINDING DOMAIN-CONTAINING PROTEIN"/>
    <property type="match status" value="1"/>
</dbReference>
<evidence type="ECO:0000313" key="8">
    <source>
        <dbReference type="Proteomes" id="UP000681720"/>
    </source>
</evidence>
<evidence type="ECO:0000256" key="1">
    <source>
        <dbReference type="ARBA" id="ARBA00022630"/>
    </source>
</evidence>
<dbReference type="EMBL" id="CAJOBJ010124236">
    <property type="protein sequence ID" value="CAF4691224.1"/>
    <property type="molecule type" value="Genomic_DNA"/>
</dbReference>
<evidence type="ECO:0000259" key="5">
    <source>
        <dbReference type="Pfam" id="PF01494"/>
    </source>
</evidence>
<dbReference type="Pfam" id="PF01494">
    <property type="entry name" value="FAD_binding_3"/>
    <property type="match status" value="1"/>
</dbReference>
<sequence>YLQKIIDFNAKDNKLVDREDLRQALLTNIDVQWNKRFISYKIDDDGVEAYFEDGTSVRGTILIGCDGTKSIVRTQLIPEFQ</sequence>
<dbReference type="Proteomes" id="UP000681720">
    <property type="component" value="Unassembled WGS sequence"/>
</dbReference>
<evidence type="ECO:0000256" key="3">
    <source>
        <dbReference type="ARBA" id="ARBA00023002"/>
    </source>
</evidence>
<keyword evidence="1" id="KW-0285">Flavoprotein</keyword>
<dbReference type="EMBL" id="CAJOBH010082033">
    <property type="protein sequence ID" value="CAF4521664.1"/>
    <property type="molecule type" value="Genomic_DNA"/>
</dbReference>
<reference evidence="7" key="1">
    <citation type="submission" date="2021-02" db="EMBL/GenBank/DDBJ databases">
        <authorList>
            <person name="Nowell W R."/>
        </authorList>
    </citation>
    <scope>NUCLEOTIDE SEQUENCE</scope>
</reference>
<dbReference type="PANTHER" id="PTHR47178">
    <property type="entry name" value="MONOOXYGENASE, FAD-BINDING"/>
    <property type="match status" value="1"/>
</dbReference>
<dbReference type="AlphaFoldDB" id="A0A8S3A635"/>
<evidence type="ECO:0000313" key="7">
    <source>
        <dbReference type="EMBL" id="CAF4691224.1"/>
    </source>
</evidence>
<dbReference type="GO" id="GO:0071949">
    <property type="term" value="F:FAD binding"/>
    <property type="evidence" value="ECO:0007669"/>
    <property type="project" value="InterPro"/>
</dbReference>
<feature type="non-terminal residue" evidence="7">
    <location>
        <position position="81"/>
    </location>
</feature>
<comment type="caution">
    <text evidence="7">The sequence shown here is derived from an EMBL/GenBank/DDBJ whole genome shotgun (WGS) entry which is preliminary data.</text>
</comment>
<organism evidence="7 8">
    <name type="scientific">Rotaria magnacalcarata</name>
    <dbReference type="NCBI Taxonomy" id="392030"/>
    <lineage>
        <taxon>Eukaryota</taxon>
        <taxon>Metazoa</taxon>
        <taxon>Spiralia</taxon>
        <taxon>Gnathifera</taxon>
        <taxon>Rotifera</taxon>
        <taxon>Eurotatoria</taxon>
        <taxon>Bdelloidea</taxon>
        <taxon>Philodinida</taxon>
        <taxon>Philodinidae</taxon>
        <taxon>Rotaria</taxon>
    </lineage>
</organism>
<dbReference type="Gene3D" id="3.50.50.60">
    <property type="entry name" value="FAD/NAD(P)-binding domain"/>
    <property type="match status" value="1"/>
</dbReference>
<dbReference type="InterPro" id="IPR002938">
    <property type="entry name" value="FAD-bd"/>
</dbReference>
<dbReference type="GO" id="GO:0004497">
    <property type="term" value="F:monooxygenase activity"/>
    <property type="evidence" value="ECO:0007669"/>
    <property type="project" value="UniProtKB-KW"/>
</dbReference>
<dbReference type="Proteomes" id="UP000681967">
    <property type="component" value="Unassembled WGS sequence"/>
</dbReference>
<feature type="domain" description="FAD-binding" evidence="5">
    <location>
        <begin position="26"/>
        <end position="76"/>
    </location>
</feature>
<gene>
    <name evidence="6" type="ORF">BYL167_LOCUS36933</name>
    <name evidence="7" type="ORF">GIL414_LOCUS42680</name>
</gene>
<accession>A0A8S3A635</accession>
<feature type="non-terminal residue" evidence="7">
    <location>
        <position position="1"/>
    </location>
</feature>
<keyword evidence="4" id="KW-0503">Monooxygenase</keyword>
<protein>
    <recommendedName>
        <fullName evidence="5">FAD-binding domain-containing protein</fullName>
    </recommendedName>
</protein>
<dbReference type="SUPFAM" id="SSF51905">
    <property type="entry name" value="FAD/NAD(P)-binding domain"/>
    <property type="match status" value="1"/>
</dbReference>
<evidence type="ECO:0000256" key="2">
    <source>
        <dbReference type="ARBA" id="ARBA00022827"/>
    </source>
</evidence>
<proteinExistence type="predicted"/>
<keyword evidence="2" id="KW-0274">FAD</keyword>
<name>A0A8S3A635_9BILA</name>
<evidence type="ECO:0000313" key="6">
    <source>
        <dbReference type="EMBL" id="CAF4521664.1"/>
    </source>
</evidence>
<dbReference type="InterPro" id="IPR036188">
    <property type="entry name" value="FAD/NAD-bd_sf"/>
</dbReference>
<evidence type="ECO:0000256" key="4">
    <source>
        <dbReference type="ARBA" id="ARBA00023033"/>
    </source>
</evidence>